<protein>
    <submittedName>
        <fullName evidence="1">Uncharacterized protein</fullName>
    </submittedName>
</protein>
<keyword evidence="2" id="KW-1185">Reference proteome</keyword>
<evidence type="ECO:0000313" key="1">
    <source>
        <dbReference type="EMBL" id="CAH1115589.1"/>
    </source>
</evidence>
<evidence type="ECO:0000313" key="2">
    <source>
        <dbReference type="Proteomes" id="UP001153636"/>
    </source>
</evidence>
<accession>A0A9P0DC06</accession>
<dbReference type="OrthoDB" id="7383979at2759"/>
<dbReference type="Proteomes" id="UP001153636">
    <property type="component" value="Chromosome 9"/>
</dbReference>
<proteinExistence type="predicted"/>
<gene>
    <name evidence="1" type="ORF">PSYICH_LOCUS15355</name>
</gene>
<dbReference type="AlphaFoldDB" id="A0A9P0DC06"/>
<reference evidence="1" key="1">
    <citation type="submission" date="2022-01" db="EMBL/GenBank/DDBJ databases">
        <authorList>
            <person name="King R."/>
        </authorList>
    </citation>
    <scope>NUCLEOTIDE SEQUENCE</scope>
</reference>
<dbReference type="EMBL" id="OV651821">
    <property type="protein sequence ID" value="CAH1115589.1"/>
    <property type="molecule type" value="Genomic_DNA"/>
</dbReference>
<name>A0A9P0DC06_9CUCU</name>
<sequence length="170" mass="19866">MGRFLIKTQEKPTETITENKLMEVDTQPSTSFTTQKDEKNEITQNTIILSESDNSSRSSDEKTIKKNKYIQKFKDSWLEDIKFNTWLVRNPRQQDQPFCKLCSKGKIMGNYTKKSKRSQSPKEVIENAVNRVLHNNESVRSVTRDAICHVTLSRYVRRFRQNNNNGKDTS</sequence>
<organism evidence="1 2">
    <name type="scientific">Psylliodes chrysocephalus</name>
    <dbReference type="NCBI Taxonomy" id="3402493"/>
    <lineage>
        <taxon>Eukaryota</taxon>
        <taxon>Metazoa</taxon>
        <taxon>Ecdysozoa</taxon>
        <taxon>Arthropoda</taxon>
        <taxon>Hexapoda</taxon>
        <taxon>Insecta</taxon>
        <taxon>Pterygota</taxon>
        <taxon>Neoptera</taxon>
        <taxon>Endopterygota</taxon>
        <taxon>Coleoptera</taxon>
        <taxon>Polyphaga</taxon>
        <taxon>Cucujiformia</taxon>
        <taxon>Chrysomeloidea</taxon>
        <taxon>Chrysomelidae</taxon>
        <taxon>Galerucinae</taxon>
        <taxon>Alticini</taxon>
        <taxon>Psylliodes</taxon>
    </lineage>
</organism>